<reference evidence="1 2" key="1">
    <citation type="submission" date="2020-03" db="EMBL/GenBank/DDBJ databases">
        <title>Genomic Encyclopedia of Type Strains, Phase III (KMG-III): the genomes of soil and plant-associated and newly described type strains.</title>
        <authorList>
            <person name="Whitman W."/>
        </authorList>
    </citation>
    <scope>NUCLEOTIDE SEQUENCE [LARGE SCALE GENOMIC DNA]</scope>
    <source>
        <strain evidence="1 2">CECT 8804</strain>
    </source>
</reference>
<comment type="caution">
    <text evidence="1">The sequence shown here is derived from an EMBL/GenBank/DDBJ whole genome shotgun (WGS) entry which is preliminary data.</text>
</comment>
<dbReference type="Proteomes" id="UP000727456">
    <property type="component" value="Unassembled WGS sequence"/>
</dbReference>
<dbReference type="EMBL" id="JAAOZC010000001">
    <property type="protein sequence ID" value="NIJ06841.1"/>
    <property type="molecule type" value="Genomic_DNA"/>
</dbReference>
<name>A0ABX0TMU5_9SPHN</name>
<organism evidence="1 2">
    <name type="scientific">Sphingomonas vulcanisoli</name>
    <dbReference type="NCBI Taxonomy" id="1658060"/>
    <lineage>
        <taxon>Bacteria</taxon>
        <taxon>Pseudomonadati</taxon>
        <taxon>Pseudomonadota</taxon>
        <taxon>Alphaproteobacteria</taxon>
        <taxon>Sphingomonadales</taxon>
        <taxon>Sphingomonadaceae</taxon>
        <taxon>Sphingomonas</taxon>
    </lineage>
</organism>
<accession>A0ABX0TMU5</accession>
<evidence type="ECO:0000313" key="2">
    <source>
        <dbReference type="Proteomes" id="UP000727456"/>
    </source>
</evidence>
<evidence type="ECO:0000313" key="1">
    <source>
        <dbReference type="EMBL" id="NIJ06841.1"/>
    </source>
</evidence>
<protein>
    <submittedName>
        <fullName evidence="1">Uncharacterized protein</fullName>
    </submittedName>
</protein>
<dbReference type="RefSeq" id="WP_167071550.1">
    <property type="nucleotide sequence ID" value="NZ_JAAOZC010000001.1"/>
</dbReference>
<proteinExistence type="predicted"/>
<gene>
    <name evidence="1" type="ORF">FHS31_000423</name>
</gene>
<keyword evidence="2" id="KW-1185">Reference proteome</keyword>
<sequence>MATTAMVAPPVRHALYAATAPAHQRRLTAAYDATEPCAAPTLAIAAD</sequence>